<organism evidence="1 2">
    <name type="scientific">Neorhizobium galegae bv. orientalis str. HAMBI 540</name>
    <dbReference type="NCBI Taxonomy" id="1028800"/>
    <lineage>
        <taxon>Bacteria</taxon>
        <taxon>Pseudomonadati</taxon>
        <taxon>Pseudomonadota</taxon>
        <taxon>Alphaproteobacteria</taxon>
        <taxon>Hyphomicrobiales</taxon>
        <taxon>Rhizobiaceae</taxon>
        <taxon>Rhizobium/Agrobacterium group</taxon>
        <taxon>Neorhizobium</taxon>
    </lineage>
</organism>
<evidence type="ECO:0000313" key="1">
    <source>
        <dbReference type="EMBL" id="CDN50088.1"/>
    </source>
</evidence>
<dbReference type="GeneID" id="24259675"/>
<dbReference type="Proteomes" id="UP000028181">
    <property type="component" value="Chromosome I"/>
</dbReference>
<dbReference type="eggNOG" id="COG1073">
    <property type="taxonomic scope" value="Bacteria"/>
</dbReference>
<dbReference type="InterPro" id="IPR029058">
    <property type="entry name" value="AB_hydrolase_fold"/>
</dbReference>
<gene>
    <name evidence="1" type="ORF">RG540_CH39380</name>
</gene>
<dbReference type="KEGG" id="ngg:RG540_CH39380"/>
<name>A0A068SV48_NEOGA</name>
<accession>A0A068SV48</accession>
<dbReference type="EMBL" id="HG938353">
    <property type="protein sequence ID" value="CDN50088.1"/>
    <property type="molecule type" value="Genomic_DNA"/>
</dbReference>
<dbReference type="AlphaFoldDB" id="A0A068SV48"/>
<keyword evidence="2" id="KW-1185">Reference proteome</keyword>
<sequence length="613" mass="66295">MAMMHARNKSPSAGEISPLLPRSASEPLTFNGTVGLFTPPSNGTRPSSTAVLFASPWGLEEMCTRKFWRIISEKLADRGIASLRFDYPGTGDALDDIDFKGGLSVWSDSLVSAAAHLKELSGCERIAVISQGLGALVATRAAEEIEALDAIVYMAPVVSGRLHIRELAVWSRVVDENLGLTEAQHSEIGVSIASLTMPGEIADEVRNVNLLKVDRPPAPRVLVIGRADRPSDKEFAVRLRALGADVDEQAFEGYDKLVSNPVIVKLPLTVADNLTNWIAALPSGPAASAPPRPPVSAAPLAGDGFTETPARFGLNSRLFGVLCEPLHDRAGATVLFLTSAYDRHAGWGRSTVALARALARSGIPSLRFDTANVGDSPPVPGRLDQVLYHSDQNADVSEAIDFLEACNMTPVVAAGRCSGAFLGFQASLVEPRIAGNVSVNPAVFRWRPGRSVEDMIVNGARSLRDYRKRALRADTFKRILRGEVNTVAAVRNIAKSLGNRAKGRVFHAFRGFLPEGRAIYGAFRTLHQRGMPVSLIYSENDLGLEQYDFYFGHDGAGLARFPNVSPKIIPDADHNLTPEHARKVYLEALREMAFRFPLEEDVYSKVDGSVAAE</sequence>
<dbReference type="RefSeq" id="WP_244446590.1">
    <property type="nucleotide sequence ID" value="NZ_HG938353.1"/>
</dbReference>
<dbReference type="InterPro" id="IPR053145">
    <property type="entry name" value="AB_hydrolase_Est10"/>
</dbReference>
<dbReference type="PATRIC" id="fig|1028800.3.peg.3997"/>
<dbReference type="PANTHER" id="PTHR43265:SF1">
    <property type="entry name" value="ESTERASE ESTD"/>
    <property type="match status" value="1"/>
</dbReference>
<dbReference type="SUPFAM" id="SSF53474">
    <property type="entry name" value="alpha/beta-Hydrolases"/>
    <property type="match status" value="2"/>
</dbReference>
<dbReference type="Gene3D" id="3.40.50.1820">
    <property type="entry name" value="alpha/beta hydrolase"/>
    <property type="match status" value="2"/>
</dbReference>
<keyword evidence="1" id="KW-0378">Hydrolase</keyword>
<proteinExistence type="predicted"/>
<protein>
    <submittedName>
        <fullName evidence="1">Putative hydrolase of the alpha/beta superfamily</fullName>
    </submittedName>
</protein>
<reference evidence="2" key="1">
    <citation type="journal article" date="2014" name="BMC Genomics">
        <title>Genome sequencing of two Neorhizobium galegae strains reveals a noeT gene responsible for the unusual acetylation of the nodulation factors.</title>
        <authorList>
            <person name="Osterman J."/>
            <person name="Marsh J."/>
            <person name="Laine P.K."/>
            <person name="Zeng Z."/>
            <person name="Alatalo E."/>
            <person name="Sullivan J.T."/>
            <person name="Young J.P."/>
            <person name="Thomas-Oates J."/>
            <person name="Paulin L."/>
            <person name="Lindstrom K."/>
        </authorList>
    </citation>
    <scope>NUCLEOTIDE SEQUENCE [LARGE SCALE GENOMIC DNA]</scope>
    <source>
        <strain evidence="2">HAMBI 540</strain>
    </source>
</reference>
<dbReference type="GO" id="GO:0052689">
    <property type="term" value="F:carboxylic ester hydrolase activity"/>
    <property type="evidence" value="ECO:0007669"/>
    <property type="project" value="TreeGrafter"/>
</dbReference>
<dbReference type="PANTHER" id="PTHR43265">
    <property type="entry name" value="ESTERASE ESTD"/>
    <property type="match status" value="1"/>
</dbReference>
<dbReference type="HOGENOM" id="CLU_029181_0_0_5"/>
<evidence type="ECO:0000313" key="2">
    <source>
        <dbReference type="Proteomes" id="UP000028181"/>
    </source>
</evidence>